<organism evidence="2 3">
    <name type="scientific">Streptomyces kaniharaensis</name>
    <dbReference type="NCBI Taxonomy" id="212423"/>
    <lineage>
        <taxon>Bacteria</taxon>
        <taxon>Bacillati</taxon>
        <taxon>Actinomycetota</taxon>
        <taxon>Actinomycetes</taxon>
        <taxon>Kitasatosporales</taxon>
        <taxon>Streptomycetaceae</taxon>
        <taxon>Streptomyces</taxon>
    </lineage>
</organism>
<sequence>MTTKPYRLTVAAVVLLTAAPLFTACKNADQALDCGKRAISITGDVQDLMDSAINVGQITDDSKRKHTLDALRKIGEDVRRIRESGSGDKLDKATDKLSKAVDNAQNDINNGKQPDLGAVAGAAGEVATACGSA</sequence>
<evidence type="ECO:0000313" key="2">
    <source>
        <dbReference type="EMBL" id="MQS17832.1"/>
    </source>
</evidence>
<evidence type="ECO:0000313" key="3">
    <source>
        <dbReference type="Proteomes" id="UP000450000"/>
    </source>
</evidence>
<name>A0A6N7L1W5_9ACTN</name>
<evidence type="ECO:0000256" key="1">
    <source>
        <dbReference type="SAM" id="SignalP"/>
    </source>
</evidence>
<feature type="signal peptide" evidence="1">
    <location>
        <begin position="1"/>
        <end position="23"/>
    </location>
</feature>
<keyword evidence="1" id="KW-0732">Signal</keyword>
<dbReference type="RefSeq" id="WP_153471398.1">
    <property type="nucleotide sequence ID" value="NZ_WBOF01000006.1"/>
</dbReference>
<dbReference type="AlphaFoldDB" id="A0A6N7L1W5"/>
<comment type="caution">
    <text evidence="2">The sequence shown here is derived from an EMBL/GenBank/DDBJ whole genome shotgun (WGS) entry which is preliminary data.</text>
</comment>
<dbReference type="Proteomes" id="UP000450000">
    <property type="component" value="Unassembled WGS sequence"/>
</dbReference>
<reference evidence="2 3" key="1">
    <citation type="submission" date="2019-09" db="EMBL/GenBank/DDBJ databases">
        <title>Genome Sequences of Streptomyces kaniharaensis ATCC 21070.</title>
        <authorList>
            <person name="Zhu W."/>
            <person name="De Crecy-Lagard V."/>
            <person name="Richards N.G."/>
        </authorList>
    </citation>
    <scope>NUCLEOTIDE SEQUENCE [LARGE SCALE GENOMIC DNA]</scope>
    <source>
        <strain evidence="2 3">SF-557</strain>
    </source>
</reference>
<gene>
    <name evidence="2" type="ORF">F7Q99_37995</name>
</gene>
<dbReference type="OrthoDB" id="3870331at2"/>
<dbReference type="PROSITE" id="PS51257">
    <property type="entry name" value="PROKAR_LIPOPROTEIN"/>
    <property type="match status" value="1"/>
</dbReference>
<keyword evidence="3" id="KW-1185">Reference proteome</keyword>
<feature type="chain" id="PRO_5039695365" evidence="1">
    <location>
        <begin position="24"/>
        <end position="133"/>
    </location>
</feature>
<dbReference type="EMBL" id="WBOF01000006">
    <property type="protein sequence ID" value="MQS17832.1"/>
    <property type="molecule type" value="Genomic_DNA"/>
</dbReference>
<proteinExistence type="predicted"/>
<protein>
    <submittedName>
        <fullName evidence="2">Uncharacterized protein</fullName>
    </submittedName>
</protein>
<accession>A0A6N7L1W5</accession>